<evidence type="ECO:0000256" key="2">
    <source>
        <dbReference type="RuleBase" id="RU003616"/>
    </source>
</evidence>
<evidence type="ECO:0000259" key="3">
    <source>
        <dbReference type="PROSITE" id="PS01031"/>
    </source>
</evidence>
<protein>
    <recommendedName>
        <fullName evidence="3">SHSP domain-containing protein</fullName>
    </recommendedName>
</protein>
<dbReference type="InterPro" id="IPR008978">
    <property type="entry name" value="HSP20-like_chaperone"/>
</dbReference>
<dbReference type="PROSITE" id="PS01031">
    <property type="entry name" value="SHSP"/>
    <property type="match status" value="1"/>
</dbReference>
<reference evidence="4 5" key="1">
    <citation type="submission" date="2015-12" db="EMBL/GenBank/DDBJ databases">
        <authorList>
            <person name="Shamseldin A."/>
            <person name="Moawad H."/>
            <person name="Abd El-Rahim W.M."/>
            <person name="Sadowsky M.J."/>
        </authorList>
    </citation>
    <scope>NUCLEOTIDE SEQUENCE [LARGE SCALE GENOMIC DNA]</scope>
    <source>
        <strain evidence="4 5">DG5B</strain>
    </source>
</reference>
<dbReference type="Proteomes" id="UP000059542">
    <property type="component" value="Chromosome"/>
</dbReference>
<dbReference type="InterPro" id="IPR002068">
    <property type="entry name" value="A-crystallin/Hsp20_dom"/>
</dbReference>
<comment type="similarity">
    <text evidence="1 2">Belongs to the small heat shock protein (HSP20) family.</text>
</comment>
<feature type="domain" description="SHSP" evidence="3">
    <location>
        <begin position="22"/>
        <end position="127"/>
    </location>
</feature>
<name>A0A0U4BZS6_9BACT</name>
<dbReference type="OrthoDB" id="954426at2"/>
<organism evidence="4 5">
    <name type="scientific">Hymenobacter sedentarius</name>
    <dbReference type="NCBI Taxonomy" id="1411621"/>
    <lineage>
        <taxon>Bacteria</taxon>
        <taxon>Pseudomonadati</taxon>
        <taxon>Bacteroidota</taxon>
        <taxon>Cytophagia</taxon>
        <taxon>Cytophagales</taxon>
        <taxon>Hymenobacteraceae</taxon>
        <taxon>Hymenobacter</taxon>
    </lineage>
</organism>
<evidence type="ECO:0000256" key="1">
    <source>
        <dbReference type="PROSITE-ProRule" id="PRU00285"/>
    </source>
</evidence>
<accession>A0A0U4BZS6</accession>
<dbReference type="Gene3D" id="2.60.40.790">
    <property type="match status" value="1"/>
</dbReference>
<sequence>MKLISPKFIRTIAPQLDLLNTIGGGVAQPQLRVEQRPKGVILRVAMPTVPAESFRVVLNQQRLTVFGEYRHQPDDQLAAPLFVQTLDLPTNLDLARIDAVHEGDELRVRIPFMNPSDQQREIDIRHN</sequence>
<gene>
    <name evidence="4" type="ORF">AUC43_03325</name>
</gene>
<proteinExistence type="inferred from homology"/>
<dbReference type="CDD" id="cd00298">
    <property type="entry name" value="ACD_sHsps_p23-like"/>
    <property type="match status" value="1"/>
</dbReference>
<evidence type="ECO:0000313" key="4">
    <source>
        <dbReference type="EMBL" id="ALW84210.1"/>
    </source>
</evidence>
<dbReference type="AlphaFoldDB" id="A0A0U4BZS6"/>
<keyword evidence="5" id="KW-1185">Reference proteome</keyword>
<evidence type="ECO:0000313" key="5">
    <source>
        <dbReference type="Proteomes" id="UP000059542"/>
    </source>
</evidence>
<dbReference type="STRING" id="1411621.AUC43_03325"/>
<dbReference type="Pfam" id="PF00011">
    <property type="entry name" value="HSP20"/>
    <property type="match status" value="1"/>
</dbReference>
<dbReference type="EMBL" id="CP013909">
    <property type="protein sequence ID" value="ALW84210.1"/>
    <property type="molecule type" value="Genomic_DNA"/>
</dbReference>
<dbReference type="KEGG" id="hyg:AUC43_03325"/>
<dbReference type="SUPFAM" id="SSF49764">
    <property type="entry name" value="HSP20-like chaperones"/>
    <property type="match status" value="1"/>
</dbReference>
<dbReference type="RefSeq" id="WP_068189937.1">
    <property type="nucleotide sequence ID" value="NZ_CP013909.1"/>
</dbReference>